<reference evidence="8 9" key="1">
    <citation type="submission" date="2016-11" db="EMBL/GenBank/DDBJ databases">
        <authorList>
            <person name="Jaros S."/>
            <person name="Januszkiewicz K."/>
            <person name="Wedrychowicz H."/>
        </authorList>
    </citation>
    <scope>NUCLEOTIDE SEQUENCE [LARGE SCALE GENOMIC DNA]</scope>
    <source>
        <strain evidence="8 9">DSM 43832</strain>
    </source>
</reference>
<dbReference type="Proteomes" id="UP000184363">
    <property type="component" value="Unassembled WGS sequence"/>
</dbReference>
<dbReference type="OrthoDB" id="3987021at2"/>
<dbReference type="RefSeq" id="WP_073458634.1">
    <property type="nucleotide sequence ID" value="NZ_FRAP01000015.1"/>
</dbReference>
<gene>
    <name evidence="8" type="ORF">SAMN05443637_11542</name>
</gene>
<dbReference type="PROSITE" id="PS00059">
    <property type="entry name" value="ADH_ZINC"/>
    <property type="match status" value="1"/>
</dbReference>
<dbReference type="SUPFAM" id="SSF51735">
    <property type="entry name" value="NAD(P)-binding Rossmann-fold domains"/>
    <property type="match status" value="1"/>
</dbReference>
<evidence type="ECO:0000256" key="2">
    <source>
        <dbReference type="ARBA" id="ARBA00022723"/>
    </source>
</evidence>
<dbReference type="Gene3D" id="3.90.180.10">
    <property type="entry name" value="Medium-chain alcohol dehydrogenases, catalytic domain"/>
    <property type="match status" value="1"/>
</dbReference>
<accession>A0A1M6WQA3</accession>
<dbReference type="SUPFAM" id="SSF50129">
    <property type="entry name" value="GroES-like"/>
    <property type="match status" value="1"/>
</dbReference>
<organism evidence="8 9">
    <name type="scientific">Pseudonocardia thermophila</name>
    <dbReference type="NCBI Taxonomy" id="1848"/>
    <lineage>
        <taxon>Bacteria</taxon>
        <taxon>Bacillati</taxon>
        <taxon>Actinomycetota</taxon>
        <taxon>Actinomycetes</taxon>
        <taxon>Pseudonocardiales</taxon>
        <taxon>Pseudonocardiaceae</taxon>
        <taxon>Pseudonocardia</taxon>
    </lineage>
</organism>
<evidence type="ECO:0000259" key="7">
    <source>
        <dbReference type="Pfam" id="PF08240"/>
    </source>
</evidence>
<dbReference type="PANTHER" id="PTHR43401">
    <property type="entry name" value="L-THREONINE 3-DEHYDROGENASE"/>
    <property type="match status" value="1"/>
</dbReference>
<dbReference type="InterPro" id="IPR011032">
    <property type="entry name" value="GroES-like_sf"/>
</dbReference>
<dbReference type="GO" id="GO:0016491">
    <property type="term" value="F:oxidoreductase activity"/>
    <property type="evidence" value="ECO:0007669"/>
    <property type="project" value="UniProtKB-KW"/>
</dbReference>
<dbReference type="InterPro" id="IPR013149">
    <property type="entry name" value="ADH-like_C"/>
</dbReference>
<evidence type="ECO:0000256" key="4">
    <source>
        <dbReference type="ARBA" id="ARBA00023002"/>
    </source>
</evidence>
<dbReference type="InterPro" id="IPR036291">
    <property type="entry name" value="NAD(P)-bd_dom_sf"/>
</dbReference>
<dbReference type="PANTHER" id="PTHR43401:SF2">
    <property type="entry name" value="L-THREONINE 3-DEHYDROGENASE"/>
    <property type="match status" value="1"/>
</dbReference>
<evidence type="ECO:0008006" key="10">
    <source>
        <dbReference type="Google" id="ProtNLM"/>
    </source>
</evidence>
<evidence type="ECO:0000256" key="5">
    <source>
        <dbReference type="RuleBase" id="RU361277"/>
    </source>
</evidence>
<keyword evidence="9" id="KW-1185">Reference proteome</keyword>
<name>A0A1M6WQA3_PSETH</name>
<feature type="domain" description="Alcohol dehydrogenase-like N-terminal" evidence="7">
    <location>
        <begin position="23"/>
        <end position="127"/>
    </location>
</feature>
<dbReference type="Pfam" id="PF08240">
    <property type="entry name" value="ADH_N"/>
    <property type="match status" value="1"/>
</dbReference>
<feature type="domain" description="Alcohol dehydrogenase-like C-terminal" evidence="6">
    <location>
        <begin position="175"/>
        <end position="307"/>
    </location>
</feature>
<evidence type="ECO:0000256" key="3">
    <source>
        <dbReference type="ARBA" id="ARBA00022833"/>
    </source>
</evidence>
<comment type="similarity">
    <text evidence="5">Belongs to the zinc-containing alcohol dehydrogenase family.</text>
</comment>
<comment type="cofactor">
    <cofactor evidence="1 5">
        <name>Zn(2+)</name>
        <dbReference type="ChEBI" id="CHEBI:29105"/>
    </cofactor>
</comment>
<evidence type="ECO:0000313" key="9">
    <source>
        <dbReference type="Proteomes" id="UP000184363"/>
    </source>
</evidence>
<keyword evidence="4" id="KW-0560">Oxidoreductase</keyword>
<keyword evidence="2 5" id="KW-0479">Metal-binding</keyword>
<keyword evidence="3 5" id="KW-0862">Zinc</keyword>
<dbReference type="InterPro" id="IPR013154">
    <property type="entry name" value="ADH-like_N"/>
</dbReference>
<protein>
    <recommendedName>
        <fullName evidence="10">Threonine dehydrogenase</fullName>
    </recommendedName>
</protein>
<evidence type="ECO:0000313" key="8">
    <source>
        <dbReference type="EMBL" id="SHK95814.1"/>
    </source>
</evidence>
<dbReference type="AlphaFoldDB" id="A0A1M6WQA3"/>
<evidence type="ECO:0000256" key="1">
    <source>
        <dbReference type="ARBA" id="ARBA00001947"/>
    </source>
</evidence>
<dbReference type="GO" id="GO:0008270">
    <property type="term" value="F:zinc ion binding"/>
    <property type="evidence" value="ECO:0007669"/>
    <property type="project" value="InterPro"/>
</dbReference>
<dbReference type="STRING" id="1848.SAMN05443637_11542"/>
<evidence type="ECO:0000259" key="6">
    <source>
        <dbReference type="Pfam" id="PF00107"/>
    </source>
</evidence>
<dbReference type="InterPro" id="IPR002328">
    <property type="entry name" value="ADH_Zn_CS"/>
</dbReference>
<sequence length="348" mass="35577">MQAVVFDGIEQIRVAEVPEPECGPEDVIVDVVLCGICGSDLASYRRGALIGPGQVMGHEFAGTVSTVGARVEGIEIGDRVTVNPLSHCGRCRQCRTGHAQLCLAGLPHVGYGLPGAFAPRVRVPRARLGANVHVLPDGVDFEAGALVEPYAVALHAVKLSAPDPHCSVAVLGMGPIGLAVTQVLRAHGVTNIVGVERSALRGDLACKLGATVVLDGAGARPLAEEIVDAAGPVAAALGGVDHVFETSGVGALLEAGIAAARPGGTVRVVALHAQPVPLDAGALVGKEITLGGSNCYHDEFAEVLELMRQGVLATSPLVSGVVALEDALTGFLAQLDPERGVKYMVRPA</sequence>
<proteinExistence type="inferred from homology"/>
<dbReference type="Gene3D" id="3.40.50.720">
    <property type="entry name" value="NAD(P)-binding Rossmann-like Domain"/>
    <property type="match status" value="1"/>
</dbReference>
<dbReference type="EMBL" id="FRAP01000015">
    <property type="protein sequence ID" value="SHK95814.1"/>
    <property type="molecule type" value="Genomic_DNA"/>
</dbReference>
<dbReference type="InterPro" id="IPR050129">
    <property type="entry name" value="Zn_alcohol_dh"/>
</dbReference>
<dbReference type="Pfam" id="PF00107">
    <property type="entry name" value="ADH_zinc_N"/>
    <property type="match status" value="1"/>
</dbReference>